<comment type="caution">
    <text evidence="14">The sequence shown here is derived from an EMBL/GenBank/DDBJ whole genome shotgun (WGS) entry which is preliminary data.</text>
</comment>
<evidence type="ECO:0000256" key="11">
    <source>
        <dbReference type="SAM" id="MobiDB-lite"/>
    </source>
</evidence>
<dbReference type="FunFam" id="1.10.418.50:FF:000001">
    <property type="entry name" value="TRAF3-interacting protein 1 isoform X1"/>
    <property type="match status" value="1"/>
</dbReference>
<keyword evidence="5 10" id="KW-0175">Coiled coil</keyword>
<evidence type="ECO:0000313" key="15">
    <source>
        <dbReference type="Proteomes" id="UP001516023"/>
    </source>
</evidence>
<dbReference type="InterPro" id="IPR018799">
    <property type="entry name" value="TRAF3IP1"/>
</dbReference>
<dbReference type="GO" id="GO:0048731">
    <property type="term" value="P:system development"/>
    <property type="evidence" value="ECO:0007669"/>
    <property type="project" value="UniProtKB-ARBA"/>
</dbReference>
<evidence type="ECO:0000256" key="6">
    <source>
        <dbReference type="ARBA" id="ARBA00023212"/>
    </source>
</evidence>
<evidence type="ECO:0000256" key="2">
    <source>
        <dbReference type="ARBA" id="ARBA00004430"/>
    </source>
</evidence>
<evidence type="ECO:0000256" key="9">
    <source>
        <dbReference type="ARBA" id="ARBA00070492"/>
    </source>
</evidence>
<feature type="domain" description="TRAF3-interacting protein 1 N-terminal" evidence="12">
    <location>
        <begin position="19"/>
        <end position="129"/>
    </location>
</feature>
<evidence type="ECO:0000313" key="14">
    <source>
        <dbReference type="EMBL" id="KAL3787054.1"/>
    </source>
</evidence>
<evidence type="ECO:0000256" key="3">
    <source>
        <dbReference type="ARBA" id="ARBA00022490"/>
    </source>
</evidence>
<evidence type="ECO:0000256" key="4">
    <source>
        <dbReference type="ARBA" id="ARBA00022794"/>
    </source>
</evidence>
<organism evidence="14 15">
    <name type="scientific">Cyclotella cryptica</name>
    <dbReference type="NCBI Taxonomy" id="29204"/>
    <lineage>
        <taxon>Eukaryota</taxon>
        <taxon>Sar</taxon>
        <taxon>Stramenopiles</taxon>
        <taxon>Ochrophyta</taxon>
        <taxon>Bacillariophyta</taxon>
        <taxon>Coscinodiscophyceae</taxon>
        <taxon>Thalassiosirophycidae</taxon>
        <taxon>Stephanodiscales</taxon>
        <taxon>Stephanodiscaceae</taxon>
        <taxon>Cyclotella</taxon>
    </lineage>
</organism>
<evidence type="ECO:0000256" key="8">
    <source>
        <dbReference type="ARBA" id="ARBA00043971"/>
    </source>
</evidence>
<dbReference type="GO" id="GO:0005930">
    <property type="term" value="C:axoneme"/>
    <property type="evidence" value="ECO:0007669"/>
    <property type="project" value="UniProtKB-SubCell"/>
</dbReference>
<reference evidence="14 15" key="1">
    <citation type="journal article" date="2020" name="G3 (Bethesda)">
        <title>Improved Reference Genome for Cyclotella cryptica CCMP332, a Model for Cell Wall Morphogenesis, Salinity Adaptation, and Lipid Production in Diatoms (Bacillariophyta).</title>
        <authorList>
            <person name="Roberts W.R."/>
            <person name="Downey K.M."/>
            <person name="Ruck E.C."/>
            <person name="Traller J.C."/>
            <person name="Alverson A.J."/>
        </authorList>
    </citation>
    <scope>NUCLEOTIDE SEQUENCE [LARGE SCALE GENOMIC DNA]</scope>
    <source>
        <strain evidence="14 15">CCMP332</strain>
    </source>
</reference>
<feature type="domain" description="TRAF3-interacting protein 1 C-terminal" evidence="13">
    <location>
        <begin position="486"/>
        <end position="544"/>
    </location>
</feature>
<dbReference type="InterPro" id="IPR042576">
    <property type="entry name" value="TRAF3IP1_N_sf"/>
</dbReference>
<dbReference type="InterPro" id="IPR040468">
    <property type="entry name" value="TRAF3IP1_N"/>
</dbReference>
<feature type="region of interest" description="Disordered" evidence="11">
    <location>
        <begin position="383"/>
        <end position="437"/>
    </location>
</feature>
<keyword evidence="6" id="KW-0206">Cytoskeleton</keyword>
<protein>
    <recommendedName>
        <fullName evidence="9">TRAF3-interacting protein 1</fullName>
    </recommendedName>
</protein>
<comment type="subcellular location">
    <subcellularLocation>
        <location evidence="2">Cytoplasm</location>
        <location evidence="2">Cytoskeleton</location>
        <location evidence="2">Cilium axoneme</location>
    </subcellularLocation>
    <subcellularLocation>
        <location evidence="1">Cytoplasm</location>
        <location evidence="1">Cytoskeleton</location>
        <location evidence="1">Cilium basal body</location>
    </subcellularLocation>
</comment>
<dbReference type="InterPro" id="IPR041476">
    <property type="entry name" value="TRAF3IP1_C"/>
</dbReference>
<dbReference type="GO" id="GO:0070507">
    <property type="term" value="P:regulation of microtubule cytoskeleton organization"/>
    <property type="evidence" value="ECO:0007669"/>
    <property type="project" value="UniProtKB-ARBA"/>
</dbReference>
<evidence type="ECO:0000256" key="5">
    <source>
        <dbReference type="ARBA" id="ARBA00023054"/>
    </source>
</evidence>
<proteinExistence type="inferred from homology"/>
<feature type="compositionally biased region" description="Polar residues" evidence="11">
    <location>
        <begin position="385"/>
        <end position="404"/>
    </location>
</feature>
<feature type="coiled-coil region" evidence="10">
    <location>
        <begin position="267"/>
        <end position="294"/>
    </location>
</feature>
<dbReference type="AlphaFoldDB" id="A0ABD3PH76"/>
<keyword evidence="4" id="KW-0970">Cilium biogenesis/degradation</keyword>
<dbReference type="Pfam" id="PF10243">
    <property type="entry name" value="MIP-T3"/>
    <property type="match status" value="2"/>
</dbReference>
<dbReference type="PANTHER" id="PTHR31363:SF0">
    <property type="entry name" value="TRAF3-INTERACTING PROTEIN 1"/>
    <property type="match status" value="1"/>
</dbReference>
<dbReference type="Proteomes" id="UP001516023">
    <property type="component" value="Unassembled WGS sequence"/>
</dbReference>
<dbReference type="PANTHER" id="PTHR31363">
    <property type="entry name" value="TRAF3-INTERACTING PROTEIN 1"/>
    <property type="match status" value="1"/>
</dbReference>
<evidence type="ECO:0000256" key="1">
    <source>
        <dbReference type="ARBA" id="ARBA00004120"/>
    </source>
</evidence>
<comment type="similarity">
    <text evidence="8">Belongs to the TRAF3IP1 family.</text>
</comment>
<dbReference type="GO" id="GO:0030030">
    <property type="term" value="P:cell projection organization"/>
    <property type="evidence" value="ECO:0007669"/>
    <property type="project" value="UniProtKB-KW"/>
</dbReference>
<evidence type="ECO:0000256" key="7">
    <source>
        <dbReference type="ARBA" id="ARBA00023273"/>
    </source>
</evidence>
<dbReference type="GO" id="GO:0048513">
    <property type="term" value="P:animal organ development"/>
    <property type="evidence" value="ECO:0007669"/>
    <property type="project" value="UniProtKB-ARBA"/>
</dbReference>
<evidence type="ECO:0000259" key="12">
    <source>
        <dbReference type="Pfam" id="PF10243"/>
    </source>
</evidence>
<keyword evidence="15" id="KW-1185">Reference proteome</keyword>
<evidence type="ECO:0000259" key="13">
    <source>
        <dbReference type="Pfam" id="PF17749"/>
    </source>
</evidence>
<evidence type="ECO:0000256" key="10">
    <source>
        <dbReference type="SAM" id="Coils"/>
    </source>
</evidence>
<gene>
    <name evidence="14" type="ORF">HJC23_011738</name>
</gene>
<sequence length="556" mass="61523">MIGILGLVVMEKMELENAINETMAVLQPLFSKPKLSSKLLSKPPFRFIHDILTSTIESTGFPDGLFAPQELDSSNFKDDKLAKLALLDKLINLVNVGSGHTLEVSSSKIIAGLEPLNTNILLTEFGRLALDKGLDRSRLVKHCVDGLDIEEYQLLLQQETPQRSMASSVAAVEGLDIILAQEENVSANAVNSSQRPPTEADYKYVKKPVDACNGDINQTREVIARIVTKPKCSDKLLSKPPFRFLHDVFMAIGEATGFNLGRVFRNEEMVSANIKEKQEKIDFLEKLISFLEAELQISIDVKASKIVAGLEAEKTRYLLQVFVVVATTPELIAGSHEDVTAGKQDDHITACNAIRTVGKEEVMNFESEVTEGASFDAIIVDDSDSSPAKTHPSLMSSKVKQTTVPKIPSMTVDEKTEDEQSDKESTRSADGQSEGDKELPMFEFLGENTEESAGVEEIKSTISSMRLRLHRTINQRPSTALTLPSKLSLADLDSIAASVQCITQLTESLGRYVNVVHNDIEAMTLEQRFWVKEIQDMEQELQDYHLQPSTGQTYFV</sequence>
<accession>A0ABD3PH76</accession>
<name>A0ABD3PH76_9STRA</name>
<keyword evidence="3" id="KW-0963">Cytoplasm</keyword>
<keyword evidence="7" id="KW-0966">Cell projection</keyword>
<dbReference type="Gene3D" id="1.10.418.50">
    <property type="entry name" value="Microtubule-binding protein MIP-T3"/>
    <property type="match status" value="2"/>
</dbReference>
<dbReference type="EMBL" id="JABMIG020000182">
    <property type="protein sequence ID" value="KAL3787054.1"/>
    <property type="molecule type" value="Genomic_DNA"/>
</dbReference>
<feature type="domain" description="TRAF3-interacting protein 1 N-terminal" evidence="12">
    <location>
        <begin position="216"/>
        <end position="327"/>
    </location>
</feature>
<dbReference type="Pfam" id="PF17749">
    <property type="entry name" value="MIP-T3_C"/>
    <property type="match status" value="1"/>
</dbReference>